<dbReference type="PANTHER" id="PTHR31409">
    <property type="entry name" value="WASH COMPLEX SUBUNIT 4"/>
    <property type="match status" value="1"/>
</dbReference>
<dbReference type="STRING" id="29170.A0A368G5Y8"/>
<evidence type="ECO:0000313" key="2">
    <source>
        <dbReference type="EMBL" id="RCN38440.1"/>
    </source>
</evidence>
<organism evidence="2 3">
    <name type="scientific">Ancylostoma caninum</name>
    <name type="common">Dog hookworm</name>
    <dbReference type="NCBI Taxonomy" id="29170"/>
    <lineage>
        <taxon>Eukaryota</taxon>
        <taxon>Metazoa</taxon>
        <taxon>Ecdysozoa</taxon>
        <taxon>Nematoda</taxon>
        <taxon>Chromadorea</taxon>
        <taxon>Rhabditida</taxon>
        <taxon>Rhabditina</taxon>
        <taxon>Rhabditomorpha</taxon>
        <taxon>Strongyloidea</taxon>
        <taxon>Ancylostomatidae</taxon>
        <taxon>Ancylostomatinae</taxon>
        <taxon>Ancylostoma</taxon>
    </lineage>
</organism>
<dbReference type="OrthoDB" id="10572387at2759"/>
<gene>
    <name evidence="2" type="ORF">ANCCAN_15647</name>
</gene>
<comment type="caution">
    <text evidence="2">The sequence shown here is derived from an EMBL/GenBank/DDBJ whole genome shotgun (WGS) entry which is preliminary data.</text>
</comment>
<proteinExistence type="predicted"/>
<feature type="domain" description="WASH complex subunit 4 N-terminal" evidence="1">
    <location>
        <begin position="17"/>
        <end position="178"/>
    </location>
</feature>
<dbReference type="AlphaFoldDB" id="A0A368G5Y8"/>
<accession>A0A368G5Y8</accession>
<dbReference type="InterPro" id="IPR028191">
    <property type="entry name" value="WASH-4_N"/>
</dbReference>
<evidence type="ECO:0000259" key="1">
    <source>
        <dbReference type="Pfam" id="PF14745"/>
    </source>
</evidence>
<dbReference type="GO" id="GO:0007032">
    <property type="term" value="P:endosome organization"/>
    <property type="evidence" value="ECO:0007669"/>
    <property type="project" value="TreeGrafter"/>
</dbReference>
<reference evidence="2 3" key="1">
    <citation type="submission" date="2014-10" db="EMBL/GenBank/DDBJ databases">
        <title>Draft genome of the hookworm Ancylostoma caninum.</title>
        <authorList>
            <person name="Mitreva M."/>
        </authorList>
    </citation>
    <scope>NUCLEOTIDE SEQUENCE [LARGE SCALE GENOMIC DNA]</scope>
    <source>
        <strain evidence="2 3">Baltimore</strain>
    </source>
</reference>
<dbReference type="GO" id="GO:0071203">
    <property type="term" value="C:WASH complex"/>
    <property type="evidence" value="ECO:0007669"/>
    <property type="project" value="InterPro"/>
</dbReference>
<dbReference type="Pfam" id="PF14745">
    <property type="entry name" value="WASH-4_N"/>
    <property type="match status" value="1"/>
</dbReference>
<name>A0A368G5Y8_ANCCA</name>
<protein>
    <recommendedName>
        <fullName evidence="1">WASH complex subunit 4 N-terminal domain-containing protein</fullName>
    </recommendedName>
</protein>
<dbReference type="GO" id="GO:0005768">
    <property type="term" value="C:endosome"/>
    <property type="evidence" value="ECO:0007669"/>
    <property type="project" value="TreeGrafter"/>
</dbReference>
<dbReference type="InterPro" id="IPR027307">
    <property type="entry name" value="WASH7"/>
</dbReference>
<dbReference type="PANTHER" id="PTHR31409:SF0">
    <property type="entry name" value="WASH COMPLEX SUBUNIT 4"/>
    <property type="match status" value="1"/>
</dbReference>
<dbReference type="Proteomes" id="UP000252519">
    <property type="component" value="Unassembled WGS sequence"/>
</dbReference>
<dbReference type="GO" id="GO:0016197">
    <property type="term" value="P:endosomal transport"/>
    <property type="evidence" value="ECO:0007669"/>
    <property type="project" value="TreeGrafter"/>
</dbReference>
<evidence type="ECO:0000313" key="3">
    <source>
        <dbReference type="Proteomes" id="UP000252519"/>
    </source>
</evidence>
<dbReference type="EMBL" id="JOJR01000399">
    <property type="protein sequence ID" value="RCN38440.1"/>
    <property type="molecule type" value="Genomic_DNA"/>
</dbReference>
<sequence length="184" mass="21032">MNWYFTPYSVSQCSKLHQSKLPCISLDVGAARSVDSLTCCDNPVVDNCCSTLATILNEIAEIRVDAAEKYFPSLLLYESCDSEVQDQCQPLRNMTEFFPFLLELSHFLSRVSLLFRNLLFQIRSFHGLEKSALPGASERKLFRAWSGLGELLALLLQTDKIIESRPAIRNDWNSYCRWAIVHLF</sequence>
<keyword evidence="3" id="KW-1185">Reference proteome</keyword>